<dbReference type="EMBL" id="CAFBQE010000017">
    <property type="protein sequence ID" value="CAB5046695.1"/>
    <property type="molecule type" value="Genomic_DNA"/>
</dbReference>
<dbReference type="EMBL" id="CAFBLC010000030">
    <property type="protein sequence ID" value="CAB4854733.1"/>
    <property type="molecule type" value="Genomic_DNA"/>
</dbReference>
<dbReference type="PANTHER" id="PTHR43333">
    <property type="entry name" value="2-HACID_DH_C DOMAIN-CONTAINING PROTEIN"/>
    <property type="match status" value="1"/>
</dbReference>
<gene>
    <name evidence="4" type="ORF">UFOPK3288_00964</name>
    <name evidence="5" type="ORF">UFOPK4284_00420</name>
</gene>
<dbReference type="PANTHER" id="PTHR43333:SF1">
    <property type="entry name" value="D-ISOMER SPECIFIC 2-HYDROXYACID DEHYDROGENASE NAD-BINDING DOMAIN-CONTAINING PROTEIN"/>
    <property type="match status" value="1"/>
</dbReference>
<evidence type="ECO:0000256" key="1">
    <source>
        <dbReference type="ARBA" id="ARBA00023002"/>
    </source>
</evidence>
<evidence type="ECO:0000313" key="4">
    <source>
        <dbReference type="EMBL" id="CAB4854733.1"/>
    </source>
</evidence>
<name>A0A6J7SZG7_9ZZZZ</name>
<evidence type="ECO:0000259" key="3">
    <source>
        <dbReference type="Pfam" id="PF02826"/>
    </source>
</evidence>
<dbReference type="CDD" id="cd05300">
    <property type="entry name" value="2-Hacid_dh_1"/>
    <property type="match status" value="1"/>
</dbReference>
<accession>A0A6J7SZG7</accession>
<evidence type="ECO:0000313" key="5">
    <source>
        <dbReference type="EMBL" id="CAB5046695.1"/>
    </source>
</evidence>
<evidence type="ECO:0000256" key="2">
    <source>
        <dbReference type="ARBA" id="ARBA00023027"/>
    </source>
</evidence>
<sequence>MKRIERAFPDLEVVYEPEILPSPRYKCDHSAPARKLTTAQLKNWIEKTSGVDAYFDFDWYQPEKMMDRNQSLKWIQATSAGIGSFMKRSGLDKASVMVTTAGGIHALPLSEFALMGSLYFTKSLPLLEKWKSNSHWERYTTSQLSGKRVLIIGLGGIGMKTAETFHNLGLQVIGLSRDKAKDRGSLFERVITKAELKTELSTIDIIIICCPLTAETEGMLGAEEFAAMKPATILVNISRGQVIDQDAMTAALGDGTLLGACLDVFNEEPLPHDNILWKMPNVIISPHSASTVASENSALVELFCQNLSLIELGERPKNLYEAVRGY</sequence>
<dbReference type="AlphaFoldDB" id="A0A6J7SZG7"/>
<feature type="domain" description="D-isomer specific 2-hydroxyacid dehydrogenase NAD-binding" evidence="3">
    <location>
        <begin position="118"/>
        <end position="289"/>
    </location>
</feature>
<dbReference type="Gene3D" id="3.40.50.720">
    <property type="entry name" value="NAD(P)-binding Rossmann-like Domain"/>
    <property type="match status" value="2"/>
</dbReference>
<dbReference type="GO" id="GO:0051287">
    <property type="term" value="F:NAD binding"/>
    <property type="evidence" value="ECO:0007669"/>
    <property type="project" value="InterPro"/>
</dbReference>
<protein>
    <submittedName>
        <fullName evidence="5">Unannotated protein</fullName>
    </submittedName>
</protein>
<dbReference type="SUPFAM" id="SSF51735">
    <property type="entry name" value="NAD(P)-binding Rossmann-fold domains"/>
    <property type="match status" value="1"/>
</dbReference>
<keyword evidence="1" id="KW-0560">Oxidoreductase</keyword>
<proteinExistence type="predicted"/>
<keyword evidence="2" id="KW-0520">NAD</keyword>
<reference evidence="5" key="1">
    <citation type="submission" date="2020-05" db="EMBL/GenBank/DDBJ databases">
        <authorList>
            <person name="Chiriac C."/>
            <person name="Salcher M."/>
            <person name="Ghai R."/>
            <person name="Kavagutti S V."/>
        </authorList>
    </citation>
    <scope>NUCLEOTIDE SEQUENCE</scope>
</reference>
<dbReference type="InterPro" id="IPR006140">
    <property type="entry name" value="D-isomer_DH_NAD-bd"/>
</dbReference>
<dbReference type="InterPro" id="IPR036291">
    <property type="entry name" value="NAD(P)-bd_dom_sf"/>
</dbReference>
<organism evidence="5">
    <name type="scientific">freshwater metagenome</name>
    <dbReference type="NCBI Taxonomy" id="449393"/>
    <lineage>
        <taxon>unclassified sequences</taxon>
        <taxon>metagenomes</taxon>
        <taxon>ecological metagenomes</taxon>
    </lineage>
</organism>
<dbReference type="GO" id="GO:0016491">
    <property type="term" value="F:oxidoreductase activity"/>
    <property type="evidence" value="ECO:0007669"/>
    <property type="project" value="UniProtKB-KW"/>
</dbReference>
<dbReference type="Pfam" id="PF02826">
    <property type="entry name" value="2-Hacid_dh_C"/>
    <property type="match status" value="1"/>
</dbReference>